<comment type="caution">
    <text evidence="1">The sequence shown here is derived from an EMBL/GenBank/DDBJ whole genome shotgun (WGS) entry which is preliminary data.</text>
</comment>
<dbReference type="AlphaFoldDB" id="A0AAW0BHD1"/>
<gene>
    <name evidence="1" type="ORF">R3P38DRAFT_2778595</name>
</gene>
<organism evidence="1 2">
    <name type="scientific">Favolaschia claudopus</name>
    <dbReference type="NCBI Taxonomy" id="2862362"/>
    <lineage>
        <taxon>Eukaryota</taxon>
        <taxon>Fungi</taxon>
        <taxon>Dikarya</taxon>
        <taxon>Basidiomycota</taxon>
        <taxon>Agaricomycotina</taxon>
        <taxon>Agaricomycetes</taxon>
        <taxon>Agaricomycetidae</taxon>
        <taxon>Agaricales</taxon>
        <taxon>Marasmiineae</taxon>
        <taxon>Mycenaceae</taxon>
        <taxon>Favolaschia</taxon>
    </lineage>
</organism>
<dbReference type="Proteomes" id="UP001362999">
    <property type="component" value="Unassembled WGS sequence"/>
</dbReference>
<evidence type="ECO:0000313" key="1">
    <source>
        <dbReference type="EMBL" id="KAK7025801.1"/>
    </source>
</evidence>
<evidence type="ECO:0000313" key="2">
    <source>
        <dbReference type="Proteomes" id="UP001362999"/>
    </source>
</evidence>
<dbReference type="EMBL" id="JAWWNJ010000033">
    <property type="protein sequence ID" value="KAK7025801.1"/>
    <property type="molecule type" value="Genomic_DNA"/>
</dbReference>
<proteinExistence type="predicted"/>
<protein>
    <submittedName>
        <fullName evidence="1">Uncharacterized protein</fullName>
    </submittedName>
</protein>
<name>A0AAW0BHD1_9AGAR</name>
<sequence length="184" mass="20176">MPEAREAKCSFIICDEYFGPILVKDGALPLERIDIDATEKEQKRFPKSHPAHQGLPYAIDSSCTAKRGTNNSRLRLAPPTLSLSLSSSSSISSPSPSPQLASLGTVAFWSTRLFLPLTAEPYTARQNKHLMPRECTELRPNSAKSQFVVPGNNIIWPNSPKWDNGQNFSNLLVTFGQLTAGGFS</sequence>
<keyword evidence="2" id="KW-1185">Reference proteome</keyword>
<accession>A0AAW0BHD1</accession>
<reference evidence="1 2" key="1">
    <citation type="journal article" date="2024" name="J Genomics">
        <title>Draft genome sequencing and assembly of Favolaschia claudopus CIRM-BRFM 2984 isolated from oak limbs.</title>
        <authorList>
            <person name="Navarro D."/>
            <person name="Drula E."/>
            <person name="Chaduli D."/>
            <person name="Cazenave R."/>
            <person name="Ahrendt S."/>
            <person name="Wang J."/>
            <person name="Lipzen A."/>
            <person name="Daum C."/>
            <person name="Barry K."/>
            <person name="Grigoriev I.V."/>
            <person name="Favel A."/>
            <person name="Rosso M.N."/>
            <person name="Martin F."/>
        </authorList>
    </citation>
    <scope>NUCLEOTIDE SEQUENCE [LARGE SCALE GENOMIC DNA]</scope>
    <source>
        <strain evidence="1 2">CIRM-BRFM 2984</strain>
    </source>
</reference>